<dbReference type="AlphaFoldDB" id="A0A5C3EYR6"/>
<dbReference type="OrthoDB" id="29105at2759"/>
<evidence type="ECO:0000313" key="12">
    <source>
        <dbReference type="Proteomes" id="UP000323386"/>
    </source>
</evidence>
<feature type="signal peptide" evidence="8">
    <location>
        <begin position="1"/>
        <end position="23"/>
    </location>
</feature>
<dbReference type="InterPro" id="IPR055457">
    <property type="entry name" value="OST48_N"/>
</dbReference>
<reference evidence="11 12" key="1">
    <citation type="submission" date="2018-03" db="EMBL/GenBank/DDBJ databases">
        <authorList>
            <person name="Guldener U."/>
        </authorList>
    </citation>
    <scope>NUCLEOTIDE SEQUENCE [LARGE SCALE GENOMIC DNA]</scope>
    <source>
        <strain evidence="11 12">DAOM196992</strain>
    </source>
</reference>
<dbReference type="UniPathway" id="UPA00378"/>
<evidence type="ECO:0000256" key="7">
    <source>
        <dbReference type="ARBA" id="ARBA00023136"/>
    </source>
</evidence>
<evidence type="ECO:0000256" key="5">
    <source>
        <dbReference type="ARBA" id="ARBA00022824"/>
    </source>
</evidence>
<evidence type="ECO:0000256" key="1">
    <source>
        <dbReference type="ARBA" id="ARBA00004479"/>
    </source>
</evidence>
<dbReference type="InterPro" id="IPR055459">
    <property type="entry name" value="OST48_MD"/>
</dbReference>
<gene>
    <name evidence="11" type="ORF">PSFLO_02396</name>
</gene>
<dbReference type="PANTHER" id="PTHR10830">
    <property type="entry name" value="DOLICHYL-DIPHOSPHOOLIGOSACCHARIDE--PROTEIN GLYCOSYLTRANSFERASE 48 KDA SUBUNIT"/>
    <property type="match status" value="1"/>
</dbReference>
<name>A0A5C3EYR6_9BASI</name>
<comment type="similarity">
    <text evidence="3 8">Belongs to the DDOST 48 kDa subunit family.</text>
</comment>
<comment type="subunit">
    <text evidence="8">Component of the oligosaccharyltransferase (OST) complex.</text>
</comment>
<keyword evidence="4 8" id="KW-0812">Transmembrane</keyword>
<dbReference type="Pfam" id="PF23358">
    <property type="entry name" value="OST48_MD"/>
    <property type="match status" value="1"/>
</dbReference>
<evidence type="ECO:0000256" key="2">
    <source>
        <dbReference type="ARBA" id="ARBA00004922"/>
    </source>
</evidence>
<dbReference type="InterPro" id="IPR005013">
    <property type="entry name" value="DDOST_48_kDa_subunit"/>
</dbReference>
<evidence type="ECO:0000256" key="8">
    <source>
        <dbReference type="RuleBase" id="RU361142"/>
    </source>
</evidence>
<keyword evidence="5 8" id="KW-0256">Endoplasmic reticulum</keyword>
<organism evidence="11 12">
    <name type="scientific">Pseudozyma flocculosa</name>
    <dbReference type="NCBI Taxonomy" id="84751"/>
    <lineage>
        <taxon>Eukaryota</taxon>
        <taxon>Fungi</taxon>
        <taxon>Dikarya</taxon>
        <taxon>Basidiomycota</taxon>
        <taxon>Ustilaginomycotina</taxon>
        <taxon>Ustilaginomycetes</taxon>
        <taxon>Ustilaginales</taxon>
        <taxon>Ustilaginaceae</taxon>
        <taxon>Pseudozyma</taxon>
    </lineage>
</organism>
<feature type="domain" description="OST48 N-terminal" evidence="9">
    <location>
        <begin position="37"/>
        <end position="259"/>
    </location>
</feature>
<sequence>MKLTSILSAALLLVASTVAPATADPSSIKGPSATGRRILVVLDQPQTHYSSFFDQLTSRGYKLSFRAPKQLKPQLVEHDVKAYDHLILLTPSAKSLSPDLSPQNVVSYLKDGGNVLFGLDSDVSELFRDLSREFSVELDERGSALVDHFGFDRRLDAGNHTTVLLGPARSQHLPNSVDLPAGGIVPNSAVFSQQTLDLARTQPILYRGVAHRLGANPLAFPLLVPSATSYSSEVPELVKDVDTPRSTTSYSQPPLVTSTATRTVDGEEETYETVSTPSPVPTVVAVPSKKDKNGWTAKGRASLEALDQKNELVAGIARSPSDTVSLVSGFQLRDNSARVVFLGSTDLLSDAFVSPGFDTLNARVAEDLTQWLFQEKSVLKVQASHHRRVKTDDADARQDYEETDEGNKIYRVKDHVSYTLDLSAWDAERGWVPAPTELPLQVTFKMLDPYITTDLVALDASHNVTDLASSPVSTRFGATFQVPDRHGVFSFVVDFKRHGWTFVLHKDTAPVRPFNHDEYPRFLSSSWPYIAGSFSTVAGFILFTWLWMTVSDDDDRDEASKSSAKKVQ</sequence>
<feature type="chain" id="PRO_5023080414" description="Dolichyl-diphosphooligosaccharide--protein glycosyltransferase subunit WBP1" evidence="8">
    <location>
        <begin position="24"/>
        <end position="568"/>
    </location>
</feature>
<comment type="subcellular location">
    <subcellularLocation>
        <location evidence="8">Endoplasmic reticulum membrane</location>
        <topology evidence="8">Single-pass type I membrane protein</topology>
    </subcellularLocation>
    <subcellularLocation>
        <location evidence="1">Membrane</location>
        <topology evidence="1">Single-pass type I membrane protein</topology>
    </subcellularLocation>
</comment>
<dbReference type="Proteomes" id="UP000323386">
    <property type="component" value="Unassembled WGS sequence"/>
</dbReference>
<evidence type="ECO:0000256" key="3">
    <source>
        <dbReference type="ARBA" id="ARBA00008743"/>
    </source>
</evidence>
<keyword evidence="7 8" id="KW-0472">Membrane</keyword>
<evidence type="ECO:0000259" key="10">
    <source>
        <dbReference type="Pfam" id="PF23358"/>
    </source>
</evidence>
<dbReference type="PANTHER" id="PTHR10830:SF0">
    <property type="entry name" value="DOLICHYL-DIPHOSPHOOLIGOSACCHARIDE--PROTEIN GLYCOSYLTRANSFERASE 48 KDA SUBUNIT"/>
    <property type="match status" value="1"/>
</dbReference>
<evidence type="ECO:0000259" key="9">
    <source>
        <dbReference type="Pfam" id="PF03345"/>
    </source>
</evidence>
<comment type="function">
    <text evidence="8">Subunit of the oligosaccharyl transferase (OST) complex that catalyzes the initial transfer of a defined glycan (Glc(3)Man(9)GlcNAc(2) in eukaryotes) from the lipid carrier dolichol-pyrophosphate to an asparagine residue within an Asn-X-Ser/Thr consensus motif in nascent polypeptide chains, the first step in protein N-glycosylation. N-glycosylation occurs cotranslationally and the complex associates with the Sec61 complex at the channel-forming translocon complex that mediates protein translocation across the endoplasmic reticulum (ER).</text>
</comment>
<keyword evidence="6 8" id="KW-1133">Transmembrane helix</keyword>
<dbReference type="GO" id="GO:0008250">
    <property type="term" value="C:oligosaccharyltransferase complex"/>
    <property type="evidence" value="ECO:0007669"/>
    <property type="project" value="TreeGrafter"/>
</dbReference>
<dbReference type="GO" id="GO:0016740">
    <property type="term" value="F:transferase activity"/>
    <property type="evidence" value="ECO:0007669"/>
    <property type="project" value="UniProtKB-KW"/>
</dbReference>
<keyword evidence="8" id="KW-0732">Signal</keyword>
<proteinExistence type="inferred from homology"/>
<evidence type="ECO:0000313" key="11">
    <source>
        <dbReference type="EMBL" id="SPO36925.1"/>
    </source>
</evidence>
<comment type="pathway">
    <text evidence="2 8">Protein modification; protein glycosylation.</text>
</comment>
<feature type="transmembrane region" description="Helical" evidence="8">
    <location>
        <begin position="527"/>
        <end position="548"/>
    </location>
</feature>
<dbReference type="Pfam" id="PF03345">
    <property type="entry name" value="OST48_N"/>
    <property type="match status" value="1"/>
</dbReference>
<accession>A0A5C3EYR6</accession>
<keyword evidence="11" id="KW-0808">Transferase</keyword>
<keyword evidence="12" id="KW-1185">Reference proteome</keyword>
<dbReference type="GO" id="GO:0018279">
    <property type="term" value="P:protein N-linked glycosylation via asparagine"/>
    <property type="evidence" value="ECO:0007669"/>
    <property type="project" value="UniProtKB-UniRule"/>
</dbReference>
<dbReference type="EMBL" id="OOIP01000005">
    <property type="protein sequence ID" value="SPO36925.1"/>
    <property type="molecule type" value="Genomic_DNA"/>
</dbReference>
<evidence type="ECO:0000256" key="6">
    <source>
        <dbReference type="ARBA" id="ARBA00022989"/>
    </source>
</evidence>
<evidence type="ECO:0000256" key="4">
    <source>
        <dbReference type="ARBA" id="ARBA00022692"/>
    </source>
</evidence>
<protein>
    <recommendedName>
        <fullName evidence="8">Dolichyl-diphosphooligosaccharide--protein glycosyltransferase subunit WBP1</fullName>
        <shortName evidence="8">Oligosaccharyl transferase subunit WBP1</shortName>
    </recommendedName>
</protein>
<feature type="domain" description="OST48 middle" evidence="10">
    <location>
        <begin position="402"/>
        <end position="550"/>
    </location>
</feature>